<evidence type="ECO:0000313" key="1">
    <source>
        <dbReference type="EMBL" id="MDF9407008.1"/>
    </source>
</evidence>
<accession>A0A9X4H255</accession>
<evidence type="ECO:0000313" key="2">
    <source>
        <dbReference type="Proteomes" id="UP001154312"/>
    </source>
</evidence>
<proteinExistence type="predicted"/>
<keyword evidence="2" id="KW-1185">Reference proteome</keyword>
<organism evidence="1 2">
    <name type="scientific">Pelotomaculum isophthalicicum JI</name>
    <dbReference type="NCBI Taxonomy" id="947010"/>
    <lineage>
        <taxon>Bacteria</taxon>
        <taxon>Bacillati</taxon>
        <taxon>Bacillota</taxon>
        <taxon>Clostridia</taxon>
        <taxon>Eubacteriales</taxon>
        <taxon>Desulfotomaculaceae</taxon>
        <taxon>Pelotomaculum</taxon>
    </lineage>
</organism>
<dbReference type="AlphaFoldDB" id="A0A9X4H255"/>
<name>A0A9X4H255_9FIRM</name>
<dbReference type="Pfam" id="PF11148">
    <property type="entry name" value="DUF2922"/>
    <property type="match status" value="1"/>
</dbReference>
<sequence length="78" mass="8585">MATTTDQTLRMVFRNQEGKNVTITLDNPKENLTAAEIETAMDLVIARNIFTSTGGDIVAKQDIRVISNTTNDLYDPPA</sequence>
<dbReference type="EMBL" id="JAKOAV010000002">
    <property type="protein sequence ID" value="MDF9407008.1"/>
    <property type="molecule type" value="Genomic_DNA"/>
</dbReference>
<dbReference type="RefSeq" id="WP_277442172.1">
    <property type="nucleotide sequence ID" value="NZ_JAKOAV010000002.1"/>
</dbReference>
<protein>
    <submittedName>
        <fullName evidence="1">DUF2922 domain-containing protein</fullName>
    </submittedName>
</protein>
<reference evidence="1" key="1">
    <citation type="submission" date="2022-02" db="EMBL/GenBank/DDBJ databases">
        <authorList>
            <person name="Leng L."/>
        </authorList>
    </citation>
    <scope>NUCLEOTIDE SEQUENCE</scope>
    <source>
        <strain evidence="1">JI</strain>
    </source>
</reference>
<gene>
    <name evidence="1" type="ORF">L7E55_01305</name>
</gene>
<comment type="caution">
    <text evidence="1">The sequence shown here is derived from an EMBL/GenBank/DDBJ whole genome shotgun (WGS) entry which is preliminary data.</text>
</comment>
<dbReference type="Proteomes" id="UP001154312">
    <property type="component" value="Unassembled WGS sequence"/>
</dbReference>
<dbReference type="InterPro" id="IPR021321">
    <property type="entry name" value="DUF2922"/>
</dbReference>